<reference evidence="1 2" key="1">
    <citation type="submission" date="2019-08" db="EMBL/GenBank/DDBJ databases">
        <authorList>
            <person name="Kuhnert P."/>
        </authorList>
    </citation>
    <scope>NUCLEOTIDE SEQUENCE [LARGE SCALE GENOMIC DNA]</scope>
    <source>
        <strain evidence="1 2">B36.5</strain>
    </source>
</reference>
<organism evidence="1 2">
    <name type="scientific">Treponema phagedenis</name>
    <dbReference type="NCBI Taxonomy" id="162"/>
    <lineage>
        <taxon>Bacteria</taxon>
        <taxon>Pseudomonadati</taxon>
        <taxon>Spirochaetota</taxon>
        <taxon>Spirochaetia</taxon>
        <taxon>Spirochaetales</taxon>
        <taxon>Treponemataceae</taxon>
        <taxon>Treponema</taxon>
    </lineage>
</organism>
<dbReference type="Proteomes" id="UP000323594">
    <property type="component" value="Chromosome"/>
</dbReference>
<dbReference type="EMBL" id="CP042817">
    <property type="protein sequence ID" value="QEJ97927.1"/>
    <property type="molecule type" value="Genomic_DNA"/>
</dbReference>
<evidence type="ECO:0000313" key="1">
    <source>
        <dbReference type="EMBL" id="QEJ97927.1"/>
    </source>
</evidence>
<dbReference type="AlphaFoldDB" id="A0AAE6IT70"/>
<sequence>MKMDLTKKINDLIKAKDASGLMALIKEHGGYIFRAELTTVTTKKAVNCDYLYTTSFEEAISKAEEYRCYSFAQKEIRHYIGLDVLYAIDTDGENYGYVLYSETQECKRKNNLNDSSFFERVKEVFETLPEDKLKRFKKCIKESLM</sequence>
<dbReference type="RefSeq" id="WP_148884517.1">
    <property type="nucleotide sequence ID" value="NZ_CP042817.1"/>
</dbReference>
<evidence type="ECO:0000313" key="2">
    <source>
        <dbReference type="Proteomes" id="UP000323594"/>
    </source>
</evidence>
<accession>A0AAE6IT70</accession>
<protein>
    <submittedName>
        <fullName evidence="1">Uncharacterized protein</fullName>
    </submittedName>
</protein>
<gene>
    <name evidence="1" type="ORF">FUT82_07905</name>
</gene>
<proteinExistence type="predicted"/>
<name>A0AAE6IT70_TREPH</name>